<dbReference type="InterPro" id="IPR000595">
    <property type="entry name" value="cNMP-bd_dom"/>
</dbReference>
<dbReference type="Proteomes" id="UP000253410">
    <property type="component" value="Unassembled WGS sequence"/>
</dbReference>
<sequence>MFHPFIQHLKNYIAVQDTDADSILSFTDTIELKKKQNLFAEGQLCRANYFVVKGCLRMFFIDDKGTEQTTHFAIENWWLTDHMSLLSRRPTDFCLQAVEKSIVLAINNDVYEGLIRQFPAIESYFRIMHQRALAASQYRIKYLHDFSKEEAYEHFSKNEPAFAQRIPQYLLASYLGFTPEYLSELRKKRKS</sequence>
<organism evidence="2 3">
    <name type="scientific">Chitinophaga flava</name>
    <dbReference type="NCBI Taxonomy" id="2259036"/>
    <lineage>
        <taxon>Bacteria</taxon>
        <taxon>Pseudomonadati</taxon>
        <taxon>Bacteroidota</taxon>
        <taxon>Chitinophagia</taxon>
        <taxon>Chitinophagales</taxon>
        <taxon>Chitinophagaceae</taxon>
        <taxon>Chitinophaga</taxon>
    </lineage>
</organism>
<dbReference type="AlphaFoldDB" id="A0A365Y3L8"/>
<dbReference type="CDD" id="cd00038">
    <property type="entry name" value="CAP_ED"/>
    <property type="match status" value="1"/>
</dbReference>
<dbReference type="Gene3D" id="2.60.120.10">
    <property type="entry name" value="Jelly Rolls"/>
    <property type="match status" value="1"/>
</dbReference>
<accession>A0A365Y3L8</accession>
<dbReference type="EMBL" id="QFFJ01000001">
    <property type="protein sequence ID" value="RBL92891.1"/>
    <property type="molecule type" value="Genomic_DNA"/>
</dbReference>
<evidence type="ECO:0000313" key="2">
    <source>
        <dbReference type="EMBL" id="RBL92891.1"/>
    </source>
</evidence>
<evidence type="ECO:0000259" key="1">
    <source>
        <dbReference type="Pfam" id="PF00027"/>
    </source>
</evidence>
<dbReference type="RefSeq" id="WP_113615488.1">
    <property type="nucleotide sequence ID" value="NZ_QFFJ01000001.1"/>
</dbReference>
<comment type="caution">
    <text evidence="2">The sequence shown here is derived from an EMBL/GenBank/DDBJ whole genome shotgun (WGS) entry which is preliminary data.</text>
</comment>
<dbReference type="Pfam" id="PF00027">
    <property type="entry name" value="cNMP_binding"/>
    <property type="match status" value="1"/>
</dbReference>
<keyword evidence="3" id="KW-1185">Reference proteome</keyword>
<dbReference type="InterPro" id="IPR018490">
    <property type="entry name" value="cNMP-bd_dom_sf"/>
</dbReference>
<proteinExistence type="predicted"/>
<dbReference type="InterPro" id="IPR014710">
    <property type="entry name" value="RmlC-like_jellyroll"/>
</dbReference>
<name>A0A365Y3L8_9BACT</name>
<dbReference type="OrthoDB" id="9152304at2"/>
<gene>
    <name evidence="2" type="ORF">DF182_10030</name>
</gene>
<reference evidence="2 3" key="1">
    <citation type="submission" date="2018-05" db="EMBL/GenBank/DDBJ databases">
        <title>Chitinophaga sp. K3CV102501T nov., isolated from isolated from a monsoon evergreen broad-leaved forest soil.</title>
        <authorList>
            <person name="Lv Y."/>
        </authorList>
    </citation>
    <scope>NUCLEOTIDE SEQUENCE [LARGE SCALE GENOMIC DNA]</scope>
    <source>
        <strain evidence="2 3">GDMCC 1.1325</strain>
    </source>
</reference>
<protein>
    <submittedName>
        <fullName evidence="2">Crp/Fnr family transcriptional regulator</fullName>
    </submittedName>
</protein>
<feature type="domain" description="Cyclic nucleotide-binding" evidence="1">
    <location>
        <begin position="31"/>
        <end position="117"/>
    </location>
</feature>
<evidence type="ECO:0000313" key="3">
    <source>
        <dbReference type="Proteomes" id="UP000253410"/>
    </source>
</evidence>
<dbReference type="SUPFAM" id="SSF51206">
    <property type="entry name" value="cAMP-binding domain-like"/>
    <property type="match status" value="1"/>
</dbReference>